<accession>A0A450ZPL0</accession>
<dbReference type="AlphaFoldDB" id="A0A450ZPL0"/>
<sequence length="51" mass="5934">MENRQVHHFQANLVFRFPPIFTRCLTETANAAGLSLNQWERQAPEHEVGIQ</sequence>
<dbReference type="EMBL" id="CAADFX010000037">
    <property type="protein sequence ID" value="VFK55763.1"/>
    <property type="molecule type" value="Genomic_DNA"/>
</dbReference>
<evidence type="ECO:0008006" key="2">
    <source>
        <dbReference type="Google" id="ProtNLM"/>
    </source>
</evidence>
<protein>
    <recommendedName>
        <fullName evidence="2">HicB family protein</fullName>
    </recommendedName>
</protein>
<organism evidence="1">
    <name type="scientific">Candidatus Kentrum sp. TUN</name>
    <dbReference type="NCBI Taxonomy" id="2126343"/>
    <lineage>
        <taxon>Bacteria</taxon>
        <taxon>Pseudomonadati</taxon>
        <taxon>Pseudomonadota</taxon>
        <taxon>Gammaproteobacteria</taxon>
        <taxon>Candidatus Kentrum</taxon>
    </lineage>
</organism>
<gene>
    <name evidence="1" type="ORF">BECKTUN1418D_GA0071000_10374</name>
</gene>
<proteinExistence type="predicted"/>
<evidence type="ECO:0000313" key="1">
    <source>
        <dbReference type="EMBL" id="VFK55763.1"/>
    </source>
</evidence>
<name>A0A450ZPL0_9GAMM</name>
<reference evidence="1" key="1">
    <citation type="submission" date="2019-02" db="EMBL/GenBank/DDBJ databases">
        <authorList>
            <person name="Gruber-Vodicka R. H."/>
            <person name="Seah K. B. B."/>
        </authorList>
    </citation>
    <scope>NUCLEOTIDE SEQUENCE</scope>
    <source>
        <strain evidence="1">BECK_BY1</strain>
    </source>
</reference>